<dbReference type="SUPFAM" id="SSF54060">
    <property type="entry name" value="His-Me finger endonucleases"/>
    <property type="match status" value="1"/>
</dbReference>
<dbReference type="InterPro" id="IPR044925">
    <property type="entry name" value="His-Me_finger_sf"/>
</dbReference>
<dbReference type="Proteomes" id="UP000017644">
    <property type="component" value="Segment"/>
</dbReference>
<dbReference type="GO" id="GO:0004519">
    <property type="term" value="F:endonuclease activity"/>
    <property type="evidence" value="ECO:0007669"/>
    <property type="project" value="UniProtKB-KW"/>
</dbReference>
<proteinExistence type="predicted"/>
<evidence type="ECO:0000313" key="1">
    <source>
        <dbReference type="EMBL" id="AGY46730.1"/>
    </source>
</evidence>
<keyword evidence="1" id="KW-0540">Nuclease</keyword>
<dbReference type="EMBL" id="KF669647">
    <property type="protein sequence ID" value="AGY46730.1"/>
    <property type="molecule type" value="Genomic_DNA"/>
</dbReference>
<protein>
    <submittedName>
        <fullName evidence="1">HNH endonuclease</fullName>
    </submittedName>
</protein>
<organism evidence="1 2">
    <name type="scientific">Bacillus phage BigBertha</name>
    <dbReference type="NCBI Taxonomy" id="1406781"/>
    <lineage>
        <taxon>Viruses</taxon>
        <taxon>Duplodnaviria</taxon>
        <taxon>Heunggongvirae</taxon>
        <taxon>Uroviricota</taxon>
        <taxon>Caudoviricetes</taxon>
        <taxon>Herelleviridae</taxon>
        <taxon>Bastillevirinae</taxon>
        <taxon>Bequatrovirus</taxon>
        <taxon>Bequatrovirus bigbertha</taxon>
    </lineage>
</organism>
<name>U5PS08_9CAUD</name>
<accession>U5PS08</accession>
<dbReference type="GeneID" id="17959805"/>
<reference evidence="1 2" key="1">
    <citation type="journal article" date="2013" name="Genome Announc.">
        <title>Complete Genome of Bacillus thuringiensis Myophage BigBertha.</title>
        <authorList>
            <person name="Ting J.H."/>
            <person name="Smyth T.B."/>
            <person name="Chamakura K.R."/>
            <person name="Kuty Everett G.F."/>
        </authorList>
    </citation>
    <scope>NUCLEOTIDE SEQUENCE [LARGE SCALE GENOMIC DNA]</scope>
</reference>
<gene>
    <name evidence="1" type="ORF">BigBertha_222</name>
</gene>
<dbReference type="KEGG" id="vg:17959805"/>
<sequence length="164" mass="19192">MRNKWEKIGEQVIIYMNGSKADKCYTDEEGLKILLNYDCTWYAKEMKGLCYAFAKMKGKQYAMSRLLMDAKKGQMVDFIDGNTLNNAMSNLVFTNKRGCKLNSAKHSNVRFLKDKDRVHLTKPYAVHFTIDGKFKYFGYYATEEEALERANEVREKLSKENYKK</sequence>
<evidence type="ECO:0000313" key="2">
    <source>
        <dbReference type="Proteomes" id="UP000017644"/>
    </source>
</evidence>
<dbReference type="RefSeq" id="YP_008771249.1">
    <property type="nucleotide sequence ID" value="NC_022769.1"/>
</dbReference>
<keyword evidence="1" id="KW-0255">Endonuclease</keyword>
<keyword evidence="2" id="KW-1185">Reference proteome</keyword>
<keyword evidence="1" id="KW-0378">Hydrolase</keyword>